<evidence type="ECO:0000313" key="3">
    <source>
        <dbReference type="Proteomes" id="UP001500831"/>
    </source>
</evidence>
<sequence>MGPGPGLLWLAGLGQRAAASAFFPSASALVARLNPGPGAVPAGVVLAAGTAFGAMWYRLPHPRARRRDAGRRCRRAAGPAPFPGR</sequence>
<protein>
    <submittedName>
        <fullName evidence="2">Uncharacterized protein</fullName>
    </submittedName>
</protein>
<accession>A0ABN3VRT1</accession>
<keyword evidence="3" id="KW-1185">Reference proteome</keyword>
<evidence type="ECO:0000313" key="2">
    <source>
        <dbReference type="EMBL" id="GAA2852951.1"/>
    </source>
</evidence>
<keyword evidence="1" id="KW-0472">Membrane</keyword>
<organism evidence="2 3">
    <name type="scientific">Streptosporangium fragile</name>
    <dbReference type="NCBI Taxonomy" id="46186"/>
    <lineage>
        <taxon>Bacteria</taxon>
        <taxon>Bacillati</taxon>
        <taxon>Actinomycetota</taxon>
        <taxon>Actinomycetes</taxon>
        <taxon>Streptosporangiales</taxon>
        <taxon>Streptosporangiaceae</taxon>
        <taxon>Streptosporangium</taxon>
    </lineage>
</organism>
<proteinExistence type="predicted"/>
<keyword evidence="1" id="KW-1133">Transmembrane helix</keyword>
<comment type="caution">
    <text evidence="2">The sequence shown here is derived from an EMBL/GenBank/DDBJ whole genome shotgun (WGS) entry which is preliminary data.</text>
</comment>
<keyword evidence="1" id="KW-0812">Transmembrane</keyword>
<evidence type="ECO:0000256" key="1">
    <source>
        <dbReference type="SAM" id="Phobius"/>
    </source>
</evidence>
<dbReference type="Proteomes" id="UP001500831">
    <property type="component" value="Unassembled WGS sequence"/>
</dbReference>
<name>A0ABN3VRT1_9ACTN</name>
<dbReference type="EMBL" id="BAAAVI010000005">
    <property type="protein sequence ID" value="GAA2852951.1"/>
    <property type="molecule type" value="Genomic_DNA"/>
</dbReference>
<feature type="transmembrane region" description="Helical" evidence="1">
    <location>
        <begin position="38"/>
        <end position="57"/>
    </location>
</feature>
<reference evidence="2 3" key="1">
    <citation type="journal article" date="2019" name="Int. J. Syst. Evol. Microbiol.">
        <title>The Global Catalogue of Microorganisms (GCM) 10K type strain sequencing project: providing services to taxonomists for standard genome sequencing and annotation.</title>
        <authorList>
            <consortium name="The Broad Institute Genomics Platform"/>
            <consortium name="The Broad Institute Genome Sequencing Center for Infectious Disease"/>
            <person name="Wu L."/>
            <person name="Ma J."/>
        </authorList>
    </citation>
    <scope>NUCLEOTIDE SEQUENCE [LARGE SCALE GENOMIC DNA]</scope>
    <source>
        <strain evidence="2 3">JCM 6242</strain>
    </source>
</reference>
<gene>
    <name evidence="2" type="ORF">GCM10010517_10720</name>
</gene>